<dbReference type="InterPro" id="IPR013024">
    <property type="entry name" value="GGCT-like"/>
</dbReference>
<dbReference type="AlphaFoldDB" id="A0AAD6IQJ7"/>
<feature type="region of interest" description="Disordered" evidence="4">
    <location>
        <begin position="163"/>
        <end position="219"/>
    </location>
</feature>
<dbReference type="InterPro" id="IPR036568">
    <property type="entry name" value="GGCT-like_sf"/>
</dbReference>
<accession>A0AAD6IQJ7</accession>
<feature type="domain" description="Gamma-glutamylcyclotransferase AIG2-like" evidence="5">
    <location>
        <begin position="11"/>
        <end position="145"/>
    </location>
</feature>
<evidence type="ECO:0000256" key="4">
    <source>
        <dbReference type="SAM" id="MobiDB-lite"/>
    </source>
</evidence>
<name>A0AAD6IQJ7_DREDA</name>
<organism evidence="6 7">
    <name type="scientific">Drechslerella dactyloides</name>
    <name type="common">Nematode-trapping fungus</name>
    <name type="synonym">Arthrobotrys dactyloides</name>
    <dbReference type="NCBI Taxonomy" id="74499"/>
    <lineage>
        <taxon>Eukaryota</taxon>
        <taxon>Fungi</taxon>
        <taxon>Dikarya</taxon>
        <taxon>Ascomycota</taxon>
        <taxon>Pezizomycotina</taxon>
        <taxon>Orbiliomycetes</taxon>
        <taxon>Orbiliales</taxon>
        <taxon>Orbiliaceae</taxon>
        <taxon>Drechslerella</taxon>
    </lineage>
</organism>
<comment type="similarity">
    <text evidence="1">Belongs to the gamma-glutamylcyclotransferase family.</text>
</comment>
<dbReference type="Gene3D" id="3.10.490.10">
    <property type="entry name" value="Gamma-glutamyl cyclotransferase-like"/>
    <property type="match status" value="1"/>
</dbReference>
<keyword evidence="2" id="KW-0808">Transferase</keyword>
<evidence type="ECO:0000256" key="1">
    <source>
        <dbReference type="ARBA" id="ARBA00008861"/>
    </source>
</evidence>
<dbReference type="Pfam" id="PF06094">
    <property type="entry name" value="GGACT"/>
    <property type="match status" value="1"/>
</dbReference>
<evidence type="ECO:0000256" key="3">
    <source>
        <dbReference type="ARBA" id="ARBA00030602"/>
    </source>
</evidence>
<dbReference type="Proteomes" id="UP001221413">
    <property type="component" value="Unassembled WGS sequence"/>
</dbReference>
<dbReference type="PANTHER" id="PTHR31544:SF2">
    <property type="entry name" value="AIG2-LIKE PROTEIN D"/>
    <property type="match status" value="1"/>
</dbReference>
<dbReference type="InterPro" id="IPR045038">
    <property type="entry name" value="AIG2-like"/>
</dbReference>
<dbReference type="CDD" id="cd06661">
    <property type="entry name" value="GGCT_like"/>
    <property type="match status" value="1"/>
</dbReference>
<proteinExistence type="inferred from homology"/>
<dbReference type="EMBL" id="JAQGDS010000012">
    <property type="protein sequence ID" value="KAJ6256634.1"/>
    <property type="molecule type" value="Genomic_DNA"/>
</dbReference>
<keyword evidence="7" id="KW-1185">Reference proteome</keyword>
<evidence type="ECO:0000313" key="7">
    <source>
        <dbReference type="Proteomes" id="UP001221413"/>
    </source>
</evidence>
<comment type="caution">
    <text evidence="6">The sequence shown here is derived from an EMBL/GenBank/DDBJ whole genome shotgun (WGS) entry which is preliminary data.</text>
</comment>
<dbReference type="SUPFAM" id="SSF110857">
    <property type="entry name" value="Gamma-glutamyl cyclotransferase-like"/>
    <property type="match status" value="1"/>
</dbReference>
<dbReference type="InterPro" id="IPR009288">
    <property type="entry name" value="AIG2-like_dom"/>
</dbReference>
<dbReference type="GO" id="GO:0016740">
    <property type="term" value="F:transferase activity"/>
    <property type="evidence" value="ECO:0007669"/>
    <property type="project" value="UniProtKB-KW"/>
</dbReference>
<dbReference type="PANTHER" id="PTHR31544">
    <property type="entry name" value="AIG2-LIKE PROTEIN D"/>
    <property type="match status" value="1"/>
</dbReference>
<sequence length="219" mass="24560">MTNMDEETYTCFFYGTLMAFPILSRVIYGTQHPDPWQRDRLRIRPAILHNHCRHRVRGVDYPGVVAQPGCSVRGTVVEGLSRMDIERLDSFEGDEYDRLHVDVNVLADDQILDIHHDARETGEVVSAGTYIWVQGSQYLEDAEWDFDHFVKQKLRDWVGDSKNFEFQESGSPDPMGGRWWARPDEVDAAAAGDPAVSSSSKSDTTPAPPSGTSADAVAE</sequence>
<evidence type="ECO:0000256" key="2">
    <source>
        <dbReference type="ARBA" id="ARBA00022679"/>
    </source>
</evidence>
<evidence type="ECO:0000259" key="5">
    <source>
        <dbReference type="Pfam" id="PF06094"/>
    </source>
</evidence>
<feature type="compositionally biased region" description="Polar residues" evidence="4">
    <location>
        <begin position="196"/>
        <end position="213"/>
    </location>
</feature>
<reference evidence="6" key="1">
    <citation type="submission" date="2023-01" db="EMBL/GenBank/DDBJ databases">
        <title>The chitinases involved in constricting ring structure development in the nematode-trapping fungus Drechslerella dactyloides.</title>
        <authorList>
            <person name="Wang R."/>
            <person name="Zhang L."/>
            <person name="Tang P."/>
            <person name="Li S."/>
            <person name="Liang L."/>
        </authorList>
    </citation>
    <scope>NUCLEOTIDE SEQUENCE</scope>
    <source>
        <strain evidence="6">YMF1.00031</strain>
    </source>
</reference>
<protein>
    <recommendedName>
        <fullName evidence="3">Putative gamma-glutamylcyclotransferase</fullName>
    </recommendedName>
</protein>
<gene>
    <name evidence="6" type="ORF">Dda_8499</name>
</gene>
<evidence type="ECO:0000313" key="6">
    <source>
        <dbReference type="EMBL" id="KAJ6256634.1"/>
    </source>
</evidence>